<reference evidence="2" key="1">
    <citation type="journal article" date="2019" name="Genome Announc.">
        <title>Draft Genome Sequence of Pseudoalteromonas piscicida Strain 36Y ROTHPW, an Hypersaline Seawater Isolate from the South Coast of Sonora, Mexico.</title>
        <authorList>
            <person name="Sanchez-Diaz R."/>
            <person name="Molina-Garza Z.J."/>
            <person name="Cruz-Suarez L.E."/>
            <person name="Selvin J."/>
            <person name="Kiran G.S."/>
            <person name="Ibarra-Gamez J.C."/>
            <person name="Gomez-Gil B."/>
            <person name="Galaviz-Silva L."/>
        </authorList>
    </citation>
    <scope>NUCLEOTIDE SEQUENCE [LARGE SCALE GENOMIC DNA]</scope>
    <source>
        <strain evidence="2">36Y_RITHPW</strain>
    </source>
</reference>
<dbReference type="EMBL" id="NKHF01000006">
    <property type="protein sequence ID" value="PCK33524.1"/>
    <property type="molecule type" value="Genomic_DNA"/>
</dbReference>
<evidence type="ECO:0008006" key="3">
    <source>
        <dbReference type="Google" id="ProtNLM"/>
    </source>
</evidence>
<dbReference type="AlphaFoldDB" id="A0A2A5JVM6"/>
<organism evidence="1 2">
    <name type="scientific">Pseudoalteromonas piscicida</name>
    <dbReference type="NCBI Taxonomy" id="43662"/>
    <lineage>
        <taxon>Bacteria</taxon>
        <taxon>Pseudomonadati</taxon>
        <taxon>Pseudomonadota</taxon>
        <taxon>Gammaproteobacteria</taxon>
        <taxon>Alteromonadales</taxon>
        <taxon>Pseudoalteromonadaceae</taxon>
        <taxon>Pseudoalteromonas</taxon>
    </lineage>
</organism>
<gene>
    <name evidence="1" type="ORF">CEX98_01330</name>
</gene>
<protein>
    <recommendedName>
        <fullName evidence="3">Orphan protein</fullName>
    </recommendedName>
</protein>
<accession>A0A2A5JVM6</accession>
<dbReference type="Proteomes" id="UP000228621">
    <property type="component" value="Unassembled WGS sequence"/>
</dbReference>
<proteinExistence type="predicted"/>
<keyword evidence="2" id="KW-1185">Reference proteome</keyword>
<evidence type="ECO:0000313" key="1">
    <source>
        <dbReference type="EMBL" id="PCK33524.1"/>
    </source>
</evidence>
<sequence>MNISGSNLPAMSGASQSGEVYSAALAKKQQQADGQAALALIESAGSSAAAQTPAKSVTATLGNNINTYA</sequence>
<evidence type="ECO:0000313" key="2">
    <source>
        <dbReference type="Proteomes" id="UP000228621"/>
    </source>
</evidence>
<name>A0A2A5JVM6_PSEO7</name>
<dbReference type="RefSeq" id="WP_010605836.1">
    <property type="nucleotide sequence ID" value="NZ_CP074587.1"/>
</dbReference>
<comment type="caution">
    <text evidence="1">The sequence shown here is derived from an EMBL/GenBank/DDBJ whole genome shotgun (WGS) entry which is preliminary data.</text>
</comment>